<dbReference type="OrthoDB" id="262615at2"/>
<feature type="chain" id="PRO_5021886132" evidence="1">
    <location>
        <begin position="27"/>
        <end position="899"/>
    </location>
</feature>
<sequence>MNNYLNILKLSILVAFVICFCNCIHADAAIIKLHVDSGNAQHVDGFPISFGIPFPFSAISSPNSLQLIDDAGSGVPAQFSVLSKWTDNSLKSALITFFPQKSGKTYKDYRLVYGNDVNSVKSKLNDVIKVVENYNQIVVDTGFAKFVINKEHFTLFEQVYTAAGPVLEGPGDLVVKDNKTGGLFRSSLLGRKDGYKVTIVENGPLRLVAKIEGKLRGESGHKTSDGDSDLLSYKIWLSFYVNTGLVNIKYTFIDSKARSGDPKGFPKPVLSIKDNRFILPLAAKDLSYTAGGEADVKYQGKVTGNTFLLQDAVRTKPESLKGYAYAFAYEGVGSGERAQGWMDVSWNNGGITAAIKYFWQNYPGKIAIDENGKFSICLQPEESDNIFSSDYPGVAKTHDILLNFHDGGYSDDIKKKAEIFLANPVITAPSEWYAQTEVFGPIAPTSNKTEAWERKVDRQYECSALVKGCSKYPQLFGKEDFGDYQLGYNTNKKGGWSVNKGFGHYEDAHGWILEFLRQGQKKYFDYAAPFAIYNYDIGVMHVENPFYYPDFPAGMIHWHGDDAKVEAGHIVPGGIAEYYLLTGDQRALDVIKEQADWIAYNAINGGLRIAPERPGEKVGLEEYERPHAWPLYTLIKAYEATGEKKYWNAATVVMQNIIDWWKMPQAIILFQYGKKLDPKITAKDQALYYETTDWTKGNGYWISTLRTDNCSSTNLPLHNYEYQNHAPIAWMAAFLESAIIRYYENLKKMGGRYSETISYRGKPRSFNIDSTTIREMIIQTINVIVEHNYVSTKYPSVFPWLSKLGYDHFVYSACPERDPKVADGDVQMPFVLLYASNFQKSEVSDRWKPQWEFMQYKWHDIANSLYVKTVKKHPEPLTGYNGAQLLWNMPFAVNLLFKD</sequence>
<evidence type="ECO:0000256" key="1">
    <source>
        <dbReference type="SAM" id="SignalP"/>
    </source>
</evidence>
<dbReference type="InterPro" id="IPR012878">
    <property type="entry name" value="Beta-AFase-like_GH127_cat"/>
</dbReference>
<proteinExistence type="predicted"/>
<keyword evidence="4" id="KW-1185">Reference proteome</keyword>
<dbReference type="GO" id="GO:0005975">
    <property type="term" value="P:carbohydrate metabolic process"/>
    <property type="evidence" value="ECO:0007669"/>
    <property type="project" value="InterPro"/>
</dbReference>
<dbReference type="AlphaFoldDB" id="A0A562VHH0"/>
<dbReference type="SUPFAM" id="SSF48208">
    <property type="entry name" value="Six-hairpin glycosidases"/>
    <property type="match status" value="1"/>
</dbReference>
<name>A0A562VHH0_9BACT</name>
<dbReference type="GO" id="GO:0016787">
    <property type="term" value="F:hydrolase activity"/>
    <property type="evidence" value="ECO:0007669"/>
    <property type="project" value="UniProtKB-KW"/>
</dbReference>
<comment type="caution">
    <text evidence="3">The sequence shown here is derived from an EMBL/GenBank/DDBJ whole genome shotgun (WGS) entry which is preliminary data.</text>
</comment>
<dbReference type="PANTHER" id="PTHR40081">
    <property type="entry name" value="CONCANAVALIN A-LIKE LECTIN/GLUCANASE"/>
    <property type="match status" value="1"/>
</dbReference>
<feature type="signal peptide" evidence="1">
    <location>
        <begin position="1"/>
        <end position="26"/>
    </location>
</feature>
<dbReference type="InterPro" id="IPR008928">
    <property type="entry name" value="6-hairpin_glycosidase_sf"/>
</dbReference>
<evidence type="ECO:0000313" key="4">
    <source>
        <dbReference type="Proteomes" id="UP000319449"/>
    </source>
</evidence>
<accession>A0A562VHH0</accession>
<gene>
    <name evidence="3" type="ORF">JN12_03088</name>
</gene>
<dbReference type="Pfam" id="PF07944">
    <property type="entry name" value="Beta-AFase-like_GH127_cat"/>
    <property type="match status" value="1"/>
</dbReference>
<reference evidence="3 4" key="1">
    <citation type="submission" date="2019-07" db="EMBL/GenBank/DDBJ databases">
        <title>Genomic Encyclopedia of Archaeal and Bacterial Type Strains, Phase II (KMG-II): from individual species to whole genera.</title>
        <authorList>
            <person name="Goeker M."/>
        </authorList>
    </citation>
    <scope>NUCLEOTIDE SEQUENCE [LARGE SCALE GENOMIC DNA]</scope>
    <source>
        <strain evidence="3 4">ATCC BAA-1139</strain>
    </source>
</reference>
<keyword evidence="1" id="KW-0732">Signal</keyword>
<dbReference type="InterPro" id="IPR045793">
    <property type="entry name" value="PcRGLX/YetA-like"/>
</dbReference>
<dbReference type="Proteomes" id="UP000319449">
    <property type="component" value="Unassembled WGS sequence"/>
</dbReference>
<dbReference type="RefSeq" id="WP_145024365.1">
    <property type="nucleotide sequence ID" value="NZ_VLLN01000022.1"/>
</dbReference>
<evidence type="ECO:0000313" key="3">
    <source>
        <dbReference type="EMBL" id="TWJ17312.1"/>
    </source>
</evidence>
<dbReference type="PANTHER" id="PTHR40081:SF1">
    <property type="entry name" value="TAT PATHWAY SIGNAL SEQUENCE DOMAIN PROTEIN"/>
    <property type="match status" value="1"/>
</dbReference>
<feature type="domain" description="Non-reducing end beta-L-arabinofuranosidase-like GH127 catalytic" evidence="2">
    <location>
        <begin position="568"/>
        <end position="656"/>
    </location>
</feature>
<keyword evidence="3" id="KW-0378">Hydrolase</keyword>
<dbReference type="EMBL" id="VLLN01000022">
    <property type="protein sequence ID" value="TWJ17312.1"/>
    <property type="molecule type" value="Genomic_DNA"/>
</dbReference>
<protein>
    <submittedName>
        <fullName evidence="3">Beta-L-arabinofuranosidase (Glycosyl hydrolase family 127)</fullName>
    </submittedName>
</protein>
<organism evidence="3 4">
    <name type="scientific">Geobacter argillaceus</name>
    <dbReference type="NCBI Taxonomy" id="345631"/>
    <lineage>
        <taxon>Bacteria</taxon>
        <taxon>Pseudomonadati</taxon>
        <taxon>Thermodesulfobacteriota</taxon>
        <taxon>Desulfuromonadia</taxon>
        <taxon>Geobacterales</taxon>
        <taxon>Geobacteraceae</taxon>
        <taxon>Geobacter</taxon>
    </lineage>
</organism>
<evidence type="ECO:0000259" key="2">
    <source>
        <dbReference type="Pfam" id="PF07944"/>
    </source>
</evidence>